<evidence type="ECO:0000256" key="2">
    <source>
        <dbReference type="SAM" id="Phobius"/>
    </source>
</evidence>
<dbReference type="InterPro" id="IPR029058">
    <property type="entry name" value="AB_hydrolase_fold"/>
</dbReference>
<feature type="transmembrane region" description="Helical" evidence="2">
    <location>
        <begin position="39"/>
        <end position="60"/>
    </location>
</feature>
<name>A0A7W7R3W3_KITKI</name>
<feature type="region of interest" description="Disordered" evidence="1">
    <location>
        <begin position="180"/>
        <end position="202"/>
    </location>
</feature>
<evidence type="ECO:0000256" key="1">
    <source>
        <dbReference type="SAM" id="MobiDB-lite"/>
    </source>
</evidence>
<comment type="caution">
    <text evidence="3">The sequence shown here is derived from an EMBL/GenBank/DDBJ whole genome shotgun (WGS) entry which is preliminary data.</text>
</comment>
<keyword evidence="2" id="KW-0472">Membrane</keyword>
<sequence>MKLTGTPFLILSILLVPLSIALLMALWGRLGGPKAVQAAGRLGLVLFAQVTAVVMVFVLVNNSNQLYGNWGDLLGTDSHVRAVPPPPPVGGPAAAMSPDQSKVIQSFTGVDDPAVPKDVKETQLKGRLSGVDGEVLVWTPPQYDDPAYKGKTFPVVELLAGFPGSSSAWFGWCWTTSGSTRRPTTGAWPGTRPAHTAPPASR</sequence>
<dbReference type="Proteomes" id="UP000540506">
    <property type="component" value="Unassembled WGS sequence"/>
</dbReference>
<dbReference type="EMBL" id="JACHJV010000001">
    <property type="protein sequence ID" value="MBB4924755.1"/>
    <property type="molecule type" value="Genomic_DNA"/>
</dbReference>
<reference evidence="3 4" key="1">
    <citation type="submission" date="2020-08" db="EMBL/GenBank/DDBJ databases">
        <title>Sequencing the genomes of 1000 actinobacteria strains.</title>
        <authorList>
            <person name="Klenk H.-P."/>
        </authorList>
    </citation>
    <scope>NUCLEOTIDE SEQUENCE [LARGE SCALE GENOMIC DNA]</scope>
    <source>
        <strain evidence="3 4">DSM 41654</strain>
    </source>
</reference>
<evidence type="ECO:0008006" key="5">
    <source>
        <dbReference type="Google" id="ProtNLM"/>
    </source>
</evidence>
<keyword evidence="2" id="KW-1133">Transmembrane helix</keyword>
<dbReference type="AlphaFoldDB" id="A0A7W7R3W3"/>
<organism evidence="3 4">
    <name type="scientific">Kitasatospora kifunensis</name>
    <name type="common">Streptomyces kifunensis</name>
    <dbReference type="NCBI Taxonomy" id="58351"/>
    <lineage>
        <taxon>Bacteria</taxon>
        <taxon>Bacillati</taxon>
        <taxon>Actinomycetota</taxon>
        <taxon>Actinomycetes</taxon>
        <taxon>Kitasatosporales</taxon>
        <taxon>Streptomycetaceae</taxon>
        <taxon>Kitasatospora</taxon>
    </lineage>
</organism>
<proteinExistence type="predicted"/>
<dbReference type="RefSeq" id="WP_246560019.1">
    <property type="nucleotide sequence ID" value="NZ_JACHJV010000001.1"/>
</dbReference>
<accession>A0A7W7R3W3</accession>
<evidence type="ECO:0000313" key="4">
    <source>
        <dbReference type="Proteomes" id="UP000540506"/>
    </source>
</evidence>
<gene>
    <name evidence="3" type="ORF">FHR34_003748</name>
</gene>
<keyword evidence="2" id="KW-0812">Transmembrane</keyword>
<evidence type="ECO:0000313" key="3">
    <source>
        <dbReference type="EMBL" id="MBB4924755.1"/>
    </source>
</evidence>
<protein>
    <recommendedName>
        <fullName evidence="5">Esterase</fullName>
    </recommendedName>
</protein>
<dbReference type="Gene3D" id="3.40.50.1820">
    <property type="entry name" value="alpha/beta hydrolase"/>
    <property type="match status" value="1"/>
</dbReference>
<keyword evidence="4" id="KW-1185">Reference proteome</keyword>
<feature type="transmembrane region" description="Helical" evidence="2">
    <location>
        <begin position="6"/>
        <end position="27"/>
    </location>
</feature>